<accession>A0A395IVE5</accession>
<evidence type="ECO:0000313" key="3">
    <source>
        <dbReference type="EMBL" id="RAL63996.1"/>
    </source>
</evidence>
<dbReference type="SMART" id="SM00257">
    <property type="entry name" value="LysM"/>
    <property type="match status" value="1"/>
</dbReference>
<dbReference type="CDD" id="cd00118">
    <property type="entry name" value="LysM"/>
    <property type="match status" value="1"/>
</dbReference>
<dbReference type="Pfam" id="PF01476">
    <property type="entry name" value="LysM"/>
    <property type="match status" value="1"/>
</dbReference>
<feature type="region of interest" description="Disordered" evidence="1">
    <location>
        <begin position="56"/>
        <end position="77"/>
    </location>
</feature>
<dbReference type="AlphaFoldDB" id="A0A395IVE5"/>
<dbReference type="EMBL" id="QKRW01000016">
    <property type="protein sequence ID" value="RAL63996.1"/>
    <property type="molecule type" value="Genomic_DNA"/>
</dbReference>
<dbReference type="PROSITE" id="PS51782">
    <property type="entry name" value="LYSM"/>
    <property type="match status" value="1"/>
</dbReference>
<dbReference type="Proteomes" id="UP000249056">
    <property type="component" value="Unassembled WGS sequence"/>
</dbReference>
<evidence type="ECO:0000313" key="4">
    <source>
        <dbReference type="Proteomes" id="UP000249056"/>
    </source>
</evidence>
<dbReference type="OrthoDB" id="513636at2759"/>
<keyword evidence="4" id="KW-1185">Reference proteome</keyword>
<name>A0A395IVE5_9HELO</name>
<proteinExistence type="predicted"/>
<gene>
    <name evidence="3" type="ORF">DID88_003184</name>
</gene>
<organism evidence="3 4">
    <name type="scientific">Monilinia fructigena</name>
    <dbReference type="NCBI Taxonomy" id="38457"/>
    <lineage>
        <taxon>Eukaryota</taxon>
        <taxon>Fungi</taxon>
        <taxon>Dikarya</taxon>
        <taxon>Ascomycota</taxon>
        <taxon>Pezizomycotina</taxon>
        <taxon>Leotiomycetes</taxon>
        <taxon>Helotiales</taxon>
        <taxon>Sclerotiniaceae</taxon>
        <taxon>Monilinia</taxon>
    </lineage>
</organism>
<sequence>MLPIQPTTMLQLPRFQLAQKDFHQPLPIASSQQPSVISGSGLPYAPYSTYHNASTTASPTGTVGLPPTSLVSPIQGSSTSEQCSSATSYCQTLTVTVTAAVTPTSSLSPYKFTPHKYTVKQNDVFYDVAQAHRLTVTQLKALNPQVANDDIIQPGDVLTIKPGSYDAAPNTPHRIALFGSPSISEYTVKDGDQLIEIAHKKWTYTSCYPGLKPTNECKL</sequence>
<feature type="domain" description="LysM" evidence="2">
    <location>
        <begin position="115"/>
        <end position="160"/>
    </location>
</feature>
<dbReference type="Gene3D" id="3.10.350.10">
    <property type="entry name" value="LysM domain"/>
    <property type="match status" value="1"/>
</dbReference>
<dbReference type="InterPro" id="IPR018392">
    <property type="entry name" value="LysM"/>
</dbReference>
<evidence type="ECO:0000259" key="2">
    <source>
        <dbReference type="PROSITE" id="PS51782"/>
    </source>
</evidence>
<dbReference type="InterPro" id="IPR036779">
    <property type="entry name" value="LysM_dom_sf"/>
</dbReference>
<protein>
    <recommendedName>
        <fullName evidence="2">LysM domain-containing protein</fullName>
    </recommendedName>
</protein>
<evidence type="ECO:0000256" key="1">
    <source>
        <dbReference type="SAM" id="MobiDB-lite"/>
    </source>
</evidence>
<dbReference type="SUPFAM" id="SSF54106">
    <property type="entry name" value="LysM domain"/>
    <property type="match status" value="1"/>
</dbReference>
<reference evidence="3 4" key="1">
    <citation type="submission" date="2018-06" db="EMBL/GenBank/DDBJ databases">
        <title>Genome Sequence of the Brown Rot Fungal Pathogen Monilinia fructigena.</title>
        <authorList>
            <person name="Landi L."/>
            <person name="De Miccolis Angelini R.M."/>
            <person name="Pollastro S."/>
            <person name="Abate D."/>
            <person name="Faretra F."/>
            <person name="Romanazzi G."/>
        </authorList>
    </citation>
    <scope>NUCLEOTIDE SEQUENCE [LARGE SCALE GENOMIC DNA]</scope>
    <source>
        <strain evidence="3 4">Mfrg269</strain>
    </source>
</reference>
<comment type="caution">
    <text evidence="3">The sequence shown here is derived from an EMBL/GenBank/DDBJ whole genome shotgun (WGS) entry which is preliminary data.</text>
</comment>